<accession>A0A0L8M0Z9</accession>
<dbReference type="RefSeq" id="WP_053177421.1">
    <property type="nucleotide sequence ID" value="NZ_LGUV01000392.1"/>
</dbReference>
<dbReference type="EMBL" id="LGUV01000392">
    <property type="protein sequence ID" value="KOG44097.1"/>
    <property type="molecule type" value="Genomic_DNA"/>
</dbReference>
<dbReference type="AlphaFoldDB" id="A0A0L8M0Z9"/>
<name>A0A0L8M0Z9_STRVG</name>
<dbReference type="OrthoDB" id="4332543at2"/>
<feature type="compositionally biased region" description="Low complexity" evidence="1">
    <location>
        <begin position="106"/>
        <end position="121"/>
    </location>
</feature>
<evidence type="ECO:0000313" key="2">
    <source>
        <dbReference type="EMBL" id="KOG44097.1"/>
    </source>
</evidence>
<sequence length="183" mass="18369">MPWTLPSRPSRPSRRSLLAGAAGAAGAGLLTGCSLDRATDAALTIPLERQMRETAVRDSTRLLERYDTTAAAHPALAARLAPLRAAVAAHAAALSPTPSDRPSPAPSRSGGTGAAAPAASGEPVPPKPEEALTALADAERSLSESRTIDLAGAPAELARLLASVAACGAVHAYLLTSNPGATS</sequence>
<gene>
    <name evidence="2" type="ORF">ADK75_36520</name>
</gene>
<feature type="region of interest" description="Disordered" evidence="1">
    <location>
        <begin position="89"/>
        <end position="128"/>
    </location>
</feature>
<proteinExistence type="predicted"/>
<evidence type="ECO:0008006" key="4">
    <source>
        <dbReference type="Google" id="ProtNLM"/>
    </source>
</evidence>
<protein>
    <recommendedName>
        <fullName evidence="4">Lipoprotein</fullName>
    </recommendedName>
</protein>
<dbReference type="Proteomes" id="UP000037084">
    <property type="component" value="Unassembled WGS sequence"/>
</dbReference>
<dbReference type="InterPro" id="IPR006311">
    <property type="entry name" value="TAT_signal"/>
</dbReference>
<dbReference type="PATRIC" id="fig|1961.12.peg.8056"/>
<reference evidence="3" key="1">
    <citation type="submission" date="2015-07" db="EMBL/GenBank/DDBJ databases">
        <authorList>
            <consortium name="Consortium for Microbial Forensics and Genomics (microFORGE)"/>
            <person name="Knight B.M."/>
            <person name="Roberts D.P."/>
            <person name="Lin D."/>
            <person name="Hari K."/>
            <person name="Fletcher J."/>
            <person name="Melcher U."/>
            <person name="Blagden T."/>
            <person name="Winegar R.A."/>
        </authorList>
    </citation>
    <scope>NUCLEOTIDE SEQUENCE [LARGE SCALE GENOMIC DNA]</scope>
    <source>
        <strain evidence="3">NRRL B-1447</strain>
    </source>
</reference>
<evidence type="ECO:0000256" key="1">
    <source>
        <dbReference type="SAM" id="MobiDB-lite"/>
    </source>
</evidence>
<organism evidence="2 3">
    <name type="scientific">Streptomyces virginiae</name>
    <name type="common">Streptomyces cinnamonensis</name>
    <dbReference type="NCBI Taxonomy" id="1961"/>
    <lineage>
        <taxon>Bacteria</taxon>
        <taxon>Bacillati</taxon>
        <taxon>Actinomycetota</taxon>
        <taxon>Actinomycetes</taxon>
        <taxon>Kitasatosporales</taxon>
        <taxon>Streptomycetaceae</taxon>
        <taxon>Streptomyces</taxon>
    </lineage>
</organism>
<comment type="caution">
    <text evidence="2">The sequence shown here is derived from an EMBL/GenBank/DDBJ whole genome shotgun (WGS) entry which is preliminary data.</text>
</comment>
<dbReference type="PROSITE" id="PS51318">
    <property type="entry name" value="TAT"/>
    <property type="match status" value="1"/>
</dbReference>
<feature type="compositionally biased region" description="Low complexity" evidence="1">
    <location>
        <begin position="89"/>
        <end position="98"/>
    </location>
</feature>
<evidence type="ECO:0000313" key="3">
    <source>
        <dbReference type="Proteomes" id="UP000037084"/>
    </source>
</evidence>